<proteinExistence type="predicted"/>
<evidence type="ECO:0000313" key="3">
    <source>
        <dbReference type="EMBL" id="CAK0837757.1"/>
    </source>
</evidence>
<sequence>PFWLKPLRTKRLGTARLTLLQRVAAAAASTCAAMRSSLVLAILAAGAAAGEAAAAQANPVRKVVQMLQAMQKKVTQEGERESELFEKFSCYCKTGSGDLSKSIGDAETKLPQLASELKDSEATLAETKEGLKQDQEDRSAAKAAIAEASGIRERENAAYVAAKDEFVANINAIVKATVALEKGMAGSFLQTQSASVLKRLLRAPATRDMLEEDRQTLLSFLSGSPFSQGYAPQIGQIVGLLKQLGDSMATSLAETMSAEEKAVFTYGELMKAKTAEVNSLTEAIEAKTVKIGDLGVAIVQIKDDIGDTSDSLAENKDFLKELERGCDTKAAEWEERKKTRSAELLALAETIKILNDDDALELFKKTLPAPGVGLVQVDVTQATMRKQALAAVQSARRSDQQGHTKLDLIMLSLSGRKVSFAKVVSMIENMVAMLKQEQLDDEHKKEYCELQFDGSDDKKKSLEFNLETASNSIDKTENGIAQATEDIATLTAAIKALDESVAEATAQRKSENEEFKALVASDSAAKELLEIAKNRLNQYYNPSLYNPPTKTELSAESRIVVSMGNPDDIVTTTQPGGIANTGVTVFAQVSSHRQGAGVAPAPPPATWDAYASKGGESTGVIAMIDLLIKDLDTELTEAETDERESQKDYESMMAQSAKKRAEDSKALSDKEKLKADLEVDLAELRRTKLATFKELQATVKYIASLHAECDWLLQFYETRKEARSGEIASLTDAKAVLSGASYSFVERGAHRGSLRRA</sequence>
<feature type="coiled-coil region" evidence="1">
    <location>
        <begin position="466"/>
        <end position="514"/>
    </location>
</feature>
<name>A0ABN9SYR4_9DINO</name>
<keyword evidence="1" id="KW-0175">Coiled coil</keyword>
<evidence type="ECO:0000313" key="4">
    <source>
        <dbReference type="Proteomes" id="UP001189429"/>
    </source>
</evidence>
<evidence type="ECO:0000256" key="1">
    <source>
        <dbReference type="SAM" id="Coils"/>
    </source>
</evidence>
<evidence type="ECO:0000256" key="2">
    <source>
        <dbReference type="SAM" id="MobiDB-lite"/>
    </source>
</evidence>
<feature type="region of interest" description="Disordered" evidence="2">
    <location>
        <begin position="637"/>
        <end position="663"/>
    </location>
</feature>
<organism evidence="3 4">
    <name type="scientific">Prorocentrum cordatum</name>
    <dbReference type="NCBI Taxonomy" id="2364126"/>
    <lineage>
        <taxon>Eukaryota</taxon>
        <taxon>Sar</taxon>
        <taxon>Alveolata</taxon>
        <taxon>Dinophyceae</taxon>
        <taxon>Prorocentrales</taxon>
        <taxon>Prorocentraceae</taxon>
        <taxon>Prorocentrum</taxon>
    </lineage>
</organism>
<keyword evidence="4" id="KW-1185">Reference proteome</keyword>
<accession>A0ABN9SYR4</accession>
<protein>
    <submittedName>
        <fullName evidence="3">Uncharacterized protein</fullName>
    </submittedName>
</protein>
<dbReference type="Proteomes" id="UP001189429">
    <property type="component" value="Unassembled WGS sequence"/>
</dbReference>
<gene>
    <name evidence="3" type="ORF">PCOR1329_LOCUS33872</name>
</gene>
<feature type="non-terminal residue" evidence="3">
    <location>
        <position position="1"/>
    </location>
</feature>
<comment type="caution">
    <text evidence="3">The sequence shown here is derived from an EMBL/GenBank/DDBJ whole genome shotgun (WGS) entry which is preliminary data.</text>
</comment>
<reference evidence="3" key="1">
    <citation type="submission" date="2023-10" db="EMBL/GenBank/DDBJ databases">
        <authorList>
            <person name="Chen Y."/>
            <person name="Shah S."/>
            <person name="Dougan E. K."/>
            <person name="Thang M."/>
            <person name="Chan C."/>
        </authorList>
    </citation>
    <scope>NUCLEOTIDE SEQUENCE [LARGE SCALE GENOMIC DNA]</scope>
</reference>
<dbReference type="EMBL" id="CAUYUJ010014173">
    <property type="protein sequence ID" value="CAK0837757.1"/>
    <property type="molecule type" value="Genomic_DNA"/>
</dbReference>